<dbReference type="EMBL" id="PYGD01000001">
    <property type="protein sequence ID" value="PSK94683.1"/>
    <property type="molecule type" value="Genomic_DNA"/>
</dbReference>
<organism evidence="6 7">
    <name type="scientific">Taibaiella chishuiensis</name>
    <dbReference type="NCBI Taxonomy" id="1434707"/>
    <lineage>
        <taxon>Bacteria</taxon>
        <taxon>Pseudomonadati</taxon>
        <taxon>Bacteroidota</taxon>
        <taxon>Chitinophagia</taxon>
        <taxon>Chitinophagales</taxon>
        <taxon>Chitinophagaceae</taxon>
        <taxon>Taibaiella</taxon>
    </lineage>
</organism>
<dbReference type="PANTHER" id="PTHR30329:SF21">
    <property type="entry name" value="LIPOPROTEIN YIAD-RELATED"/>
    <property type="match status" value="1"/>
</dbReference>
<evidence type="ECO:0000256" key="4">
    <source>
        <dbReference type="PROSITE-ProRule" id="PRU00473"/>
    </source>
</evidence>
<comment type="subcellular location">
    <subcellularLocation>
        <location evidence="1">Cell outer membrane</location>
    </subcellularLocation>
</comment>
<dbReference type="InterPro" id="IPR006665">
    <property type="entry name" value="OmpA-like"/>
</dbReference>
<dbReference type="GO" id="GO:0009279">
    <property type="term" value="C:cell outer membrane"/>
    <property type="evidence" value="ECO:0007669"/>
    <property type="project" value="UniProtKB-SubCell"/>
</dbReference>
<protein>
    <submittedName>
        <fullName evidence="6">OmpA family protein</fullName>
    </submittedName>
</protein>
<evidence type="ECO:0000256" key="3">
    <source>
        <dbReference type="ARBA" id="ARBA00023237"/>
    </source>
</evidence>
<keyword evidence="7" id="KW-1185">Reference proteome</keyword>
<dbReference type="InterPro" id="IPR036737">
    <property type="entry name" value="OmpA-like_sf"/>
</dbReference>
<dbReference type="PANTHER" id="PTHR30329">
    <property type="entry name" value="STATOR ELEMENT OF FLAGELLAR MOTOR COMPLEX"/>
    <property type="match status" value="1"/>
</dbReference>
<sequence length="173" mass="19979">MKKNLFILVPVVGLLLFAACSPQKRLARKQHTYMQKSYKELKEAVNEAEVTMLNDTIKVLFPEHLLFALNSSEINQATYPLMQRFADALNKYDKTSILINGYTDKSGTEELNRKLSRNRADSARGLLQQDKVVMERMHTWGHASENPIATNDTEEGKRKNRRVEFIILYNYTP</sequence>
<keyword evidence="3" id="KW-0998">Cell outer membrane</keyword>
<evidence type="ECO:0000256" key="1">
    <source>
        <dbReference type="ARBA" id="ARBA00004442"/>
    </source>
</evidence>
<dbReference type="CDD" id="cd07185">
    <property type="entry name" value="OmpA_C-like"/>
    <property type="match status" value="1"/>
</dbReference>
<dbReference type="Pfam" id="PF00691">
    <property type="entry name" value="OmpA"/>
    <property type="match status" value="1"/>
</dbReference>
<evidence type="ECO:0000313" key="6">
    <source>
        <dbReference type="EMBL" id="PSK94683.1"/>
    </source>
</evidence>
<dbReference type="PRINTS" id="PR01021">
    <property type="entry name" value="OMPADOMAIN"/>
</dbReference>
<dbReference type="PROSITE" id="PS51123">
    <property type="entry name" value="OMPA_2"/>
    <property type="match status" value="1"/>
</dbReference>
<dbReference type="PROSITE" id="PS51257">
    <property type="entry name" value="PROKAR_LIPOPROTEIN"/>
    <property type="match status" value="1"/>
</dbReference>
<evidence type="ECO:0000256" key="2">
    <source>
        <dbReference type="ARBA" id="ARBA00023136"/>
    </source>
</evidence>
<dbReference type="SUPFAM" id="SSF103088">
    <property type="entry name" value="OmpA-like"/>
    <property type="match status" value="1"/>
</dbReference>
<dbReference type="Proteomes" id="UP000240572">
    <property type="component" value="Unassembled WGS sequence"/>
</dbReference>
<accession>A0A2P8DBS6</accession>
<dbReference type="AlphaFoldDB" id="A0A2P8DBS6"/>
<feature type="domain" description="OmpA-like" evidence="5">
    <location>
        <begin position="54"/>
        <end position="171"/>
    </location>
</feature>
<keyword evidence="2 4" id="KW-0472">Membrane</keyword>
<reference evidence="6 7" key="1">
    <citation type="submission" date="2018-03" db="EMBL/GenBank/DDBJ databases">
        <title>Genomic Encyclopedia of Type Strains, Phase III (KMG-III): the genomes of soil and plant-associated and newly described type strains.</title>
        <authorList>
            <person name="Whitman W."/>
        </authorList>
    </citation>
    <scope>NUCLEOTIDE SEQUENCE [LARGE SCALE GENOMIC DNA]</scope>
    <source>
        <strain evidence="6 7">CGMCC 1.12700</strain>
    </source>
</reference>
<dbReference type="OrthoDB" id="9782229at2"/>
<evidence type="ECO:0000313" key="7">
    <source>
        <dbReference type="Proteomes" id="UP000240572"/>
    </source>
</evidence>
<dbReference type="InterPro" id="IPR050330">
    <property type="entry name" value="Bact_OuterMem_StrucFunc"/>
</dbReference>
<name>A0A2P8DBS6_9BACT</name>
<proteinExistence type="predicted"/>
<gene>
    <name evidence="6" type="ORF">B0I18_101843</name>
</gene>
<comment type="caution">
    <text evidence="6">The sequence shown here is derived from an EMBL/GenBank/DDBJ whole genome shotgun (WGS) entry which is preliminary data.</text>
</comment>
<evidence type="ECO:0000259" key="5">
    <source>
        <dbReference type="PROSITE" id="PS51123"/>
    </source>
</evidence>
<dbReference type="InterPro" id="IPR006664">
    <property type="entry name" value="OMP_bac"/>
</dbReference>
<dbReference type="RefSeq" id="WP_106521374.1">
    <property type="nucleotide sequence ID" value="NZ_PYGD01000001.1"/>
</dbReference>
<dbReference type="Gene3D" id="3.30.1330.60">
    <property type="entry name" value="OmpA-like domain"/>
    <property type="match status" value="1"/>
</dbReference>